<feature type="region of interest" description="Disordered" evidence="6">
    <location>
        <begin position="208"/>
        <end position="266"/>
    </location>
</feature>
<dbReference type="InterPro" id="IPR036397">
    <property type="entry name" value="RNaseH_sf"/>
</dbReference>
<proteinExistence type="predicted"/>
<protein>
    <recommendedName>
        <fullName evidence="7">Exonuclease domain-containing protein</fullName>
    </recommendedName>
</protein>
<comment type="caution">
    <text evidence="8">The sequence shown here is derived from an EMBL/GenBank/DDBJ whole genome shotgun (WGS) entry which is preliminary data.</text>
</comment>
<evidence type="ECO:0000259" key="7">
    <source>
        <dbReference type="SMART" id="SM00479"/>
    </source>
</evidence>
<keyword evidence="5" id="KW-0460">Magnesium</keyword>
<dbReference type="InterPro" id="IPR012337">
    <property type="entry name" value="RNaseH-like_sf"/>
</dbReference>
<name>A0AA38SJY3_9ASTR</name>
<evidence type="ECO:0000313" key="8">
    <source>
        <dbReference type="EMBL" id="KAJ9537550.1"/>
    </source>
</evidence>
<keyword evidence="9" id="KW-1185">Reference proteome</keyword>
<dbReference type="GO" id="GO:0003676">
    <property type="term" value="F:nucleic acid binding"/>
    <property type="evidence" value="ECO:0007669"/>
    <property type="project" value="InterPro"/>
</dbReference>
<evidence type="ECO:0000256" key="4">
    <source>
        <dbReference type="ARBA" id="ARBA00022839"/>
    </source>
</evidence>
<keyword evidence="4" id="KW-0269">Exonuclease</keyword>
<sequence length="298" mass="33431">MKQEMANEIVFFDLETNVPRKAGQKFWVLEFGAMVVCPRKLVELESYCTLIRPGDLTAVGVKSGRVHGITRGAVLEAPTFEEVADKIFGILNGRIWAGHNIRRFDCVRIREAFKEIGRPAPEPVGLIDSLGVLSEKFGKRAGNMKMASLATYFGLGEQKHRSLDDVRMNLEVLKHCATVLFLESSLPNVLEDQWQHDLSPSITTRSRSNILESSVSSSMSKQWPQKTTTTMMTTRSKSKPYGQETSRKSPSSVLNHHRVVPYPTGSLGQMTEKVKSILRNARNTPLNNLIKHSHTLLR</sequence>
<accession>A0AA38SJY3</accession>
<dbReference type="Gene3D" id="3.30.420.10">
    <property type="entry name" value="Ribonuclease H-like superfamily/Ribonuclease H"/>
    <property type="match status" value="1"/>
</dbReference>
<dbReference type="GO" id="GO:0008408">
    <property type="term" value="F:3'-5' exonuclease activity"/>
    <property type="evidence" value="ECO:0007669"/>
    <property type="project" value="TreeGrafter"/>
</dbReference>
<dbReference type="CDD" id="cd06127">
    <property type="entry name" value="DEDDh"/>
    <property type="match status" value="1"/>
</dbReference>
<evidence type="ECO:0000313" key="9">
    <source>
        <dbReference type="Proteomes" id="UP001172457"/>
    </source>
</evidence>
<evidence type="ECO:0000256" key="1">
    <source>
        <dbReference type="ARBA" id="ARBA00001946"/>
    </source>
</evidence>
<evidence type="ECO:0000256" key="3">
    <source>
        <dbReference type="ARBA" id="ARBA00022801"/>
    </source>
</evidence>
<evidence type="ECO:0000256" key="2">
    <source>
        <dbReference type="ARBA" id="ARBA00022723"/>
    </source>
</evidence>
<dbReference type="PANTHER" id="PTHR30231:SF26">
    <property type="entry name" value="PROTEIN NEN4"/>
    <property type="match status" value="1"/>
</dbReference>
<keyword evidence="4" id="KW-0540">Nuclease</keyword>
<dbReference type="PANTHER" id="PTHR30231">
    <property type="entry name" value="DNA POLYMERASE III SUBUNIT EPSILON"/>
    <property type="match status" value="1"/>
</dbReference>
<dbReference type="GO" id="GO:0046872">
    <property type="term" value="F:metal ion binding"/>
    <property type="evidence" value="ECO:0007669"/>
    <property type="project" value="UniProtKB-KW"/>
</dbReference>
<gene>
    <name evidence="8" type="ORF">OSB04_030283</name>
</gene>
<dbReference type="SUPFAM" id="SSF53098">
    <property type="entry name" value="Ribonuclease H-like"/>
    <property type="match status" value="1"/>
</dbReference>
<keyword evidence="2" id="KW-0479">Metal-binding</keyword>
<evidence type="ECO:0000256" key="6">
    <source>
        <dbReference type="SAM" id="MobiDB-lite"/>
    </source>
</evidence>
<dbReference type="Proteomes" id="UP001172457">
    <property type="component" value="Chromosome 8"/>
</dbReference>
<keyword evidence="3" id="KW-0378">Hydrolase</keyword>
<dbReference type="FunFam" id="3.30.420.10:FF:000040">
    <property type="entry name" value="Exonuclease family protein"/>
    <property type="match status" value="1"/>
</dbReference>
<organism evidence="8 9">
    <name type="scientific">Centaurea solstitialis</name>
    <name type="common">yellow star-thistle</name>
    <dbReference type="NCBI Taxonomy" id="347529"/>
    <lineage>
        <taxon>Eukaryota</taxon>
        <taxon>Viridiplantae</taxon>
        <taxon>Streptophyta</taxon>
        <taxon>Embryophyta</taxon>
        <taxon>Tracheophyta</taxon>
        <taxon>Spermatophyta</taxon>
        <taxon>Magnoliopsida</taxon>
        <taxon>eudicotyledons</taxon>
        <taxon>Gunneridae</taxon>
        <taxon>Pentapetalae</taxon>
        <taxon>asterids</taxon>
        <taxon>campanulids</taxon>
        <taxon>Asterales</taxon>
        <taxon>Asteraceae</taxon>
        <taxon>Carduoideae</taxon>
        <taxon>Cardueae</taxon>
        <taxon>Centaureinae</taxon>
        <taxon>Centaurea</taxon>
    </lineage>
</organism>
<dbReference type="InterPro" id="IPR013520">
    <property type="entry name" value="Ribonucl_H"/>
</dbReference>
<comment type="cofactor">
    <cofactor evidence="1">
        <name>Mg(2+)</name>
        <dbReference type="ChEBI" id="CHEBI:18420"/>
    </cofactor>
</comment>
<dbReference type="Pfam" id="PF00929">
    <property type="entry name" value="RNase_T"/>
    <property type="match status" value="1"/>
</dbReference>
<dbReference type="SMART" id="SM00479">
    <property type="entry name" value="EXOIII"/>
    <property type="match status" value="1"/>
</dbReference>
<dbReference type="EMBL" id="JARYMX010000008">
    <property type="protein sequence ID" value="KAJ9537550.1"/>
    <property type="molecule type" value="Genomic_DNA"/>
</dbReference>
<reference evidence="8" key="1">
    <citation type="submission" date="2023-03" db="EMBL/GenBank/DDBJ databases">
        <title>Chromosome-scale reference genome and RAD-based genetic map of yellow starthistle (Centaurea solstitialis) reveal putative structural variation and QTLs associated with invader traits.</title>
        <authorList>
            <person name="Reatini B."/>
            <person name="Cang F.A."/>
            <person name="Jiang Q."/>
            <person name="Mckibben M.T.W."/>
            <person name="Barker M.S."/>
            <person name="Rieseberg L.H."/>
            <person name="Dlugosch K.M."/>
        </authorList>
    </citation>
    <scope>NUCLEOTIDE SEQUENCE</scope>
    <source>
        <strain evidence="8">CAN-66</strain>
        <tissue evidence="8">Leaf</tissue>
    </source>
</reference>
<dbReference type="AlphaFoldDB" id="A0AA38SJY3"/>
<feature type="compositionally biased region" description="Polar residues" evidence="6">
    <location>
        <begin position="208"/>
        <end position="226"/>
    </location>
</feature>
<feature type="domain" description="Exonuclease" evidence="7">
    <location>
        <begin position="8"/>
        <end position="182"/>
    </location>
</feature>
<evidence type="ECO:0000256" key="5">
    <source>
        <dbReference type="ARBA" id="ARBA00022842"/>
    </source>
</evidence>